<dbReference type="Pfam" id="PF11683">
    <property type="entry name" value="DUF3278"/>
    <property type="match status" value="1"/>
</dbReference>
<dbReference type="InterPro" id="IPR036259">
    <property type="entry name" value="MFS_trans_sf"/>
</dbReference>
<sequence length="175" mass="20538">MNKEKFTDCLIKRFYGISGPLDEYKRREADRMGNIALIFLVWFLMLGNVVALLLAEDFPQEVAMYYPMILELLVFILFGYLVYASKKTQLMKYDEDELSDKERKSIRHIGWKSGIYFGVFMYLTSYPWIDSPLSYFDYLLSGKALFTLVFTGSFFGISMAVVNYFNRRKGKEESE</sequence>
<dbReference type="Proteomes" id="UP000254076">
    <property type="component" value="Unassembled WGS sequence"/>
</dbReference>
<accession>A0A076YXR6</accession>
<dbReference type="EMBL" id="UHEQ01000004">
    <property type="protein sequence ID" value="SUN13926.1"/>
    <property type="molecule type" value="Genomic_DNA"/>
</dbReference>
<evidence type="ECO:0000313" key="2">
    <source>
        <dbReference type="EMBL" id="KLL38779.1"/>
    </source>
</evidence>
<dbReference type="AlphaFoldDB" id="A0A076YXR6"/>
<dbReference type="SUPFAM" id="SSF103473">
    <property type="entry name" value="MFS general substrate transporter"/>
    <property type="match status" value="1"/>
</dbReference>
<reference evidence="2 4" key="1">
    <citation type="journal article" date="2015" name="PLoS ONE">
        <title>Genomic analysis reveals the molecular basis for capsule loss in the group B streptococcus population.</title>
        <authorList>
            <consortium name="DEVANI Consortium"/>
            <person name="Rosini R."/>
            <person name="Campisi E."/>
            <person name="De Chiara M."/>
            <person name="Tettelin H."/>
            <person name="Rinaudo D."/>
            <person name="Toniolo C."/>
            <person name="Metruccio M."/>
            <person name="Guidotti S."/>
            <person name="Sorensen U.B."/>
            <person name="Kilian M."/>
            <person name="Ramirez M."/>
            <person name="Janulczyk R."/>
            <person name="Donati C."/>
            <person name="Grandi G."/>
            <person name="Margarit I."/>
        </authorList>
    </citation>
    <scope>NUCLEOTIDE SEQUENCE [LARGE SCALE GENOMIC DNA]</scope>
    <source>
        <strain evidence="2 4">DK-B-USS-215</strain>
    </source>
</reference>
<comment type="caution">
    <text evidence="3">The sequence shown here is derived from an EMBL/GenBank/DDBJ whole genome shotgun (WGS) entry which is preliminary data.</text>
</comment>
<reference evidence="3 5" key="2">
    <citation type="submission" date="2018-06" db="EMBL/GenBank/DDBJ databases">
        <authorList>
            <consortium name="Pathogen Informatics"/>
            <person name="Doyle S."/>
        </authorList>
    </citation>
    <scope>NUCLEOTIDE SEQUENCE [LARGE SCALE GENOMIC DNA]</scope>
    <source>
        <strain evidence="3 5">NCTC8185</strain>
    </source>
</reference>
<keyword evidence="1" id="KW-0472">Membrane</keyword>
<feature type="transmembrane region" description="Helical" evidence="1">
    <location>
        <begin position="109"/>
        <end position="129"/>
    </location>
</feature>
<dbReference type="InterPro" id="IPR021697">
    <property type="entry name" value="DUF3278"/>
</dbReference>
<gene>
    <name evidence="3" type="ORF">NCTC8185_01195</name>
    <name evidence="2" type="ORF">WA04_05875</name>
</gene>
<dbReference type="EMBL" id="LBKL01000067">
    <property type="protein sequence ID" value="KLL38779.1"/>
    <property type="molecule type" value="Genomic_DNA"/>
</dbReference>
<organism evidence="3 5">
    <name type="scientific">Streptococcus agalactiae</name>
    <dbReference type="NCBI Taxonomy" id="1311"/>
    <lineage>
        <taxon>Bacteria</taxon>
        <taxon>Bacillati</taxon>
        <taxon>Bacillota</taxon>
        <taxon>Bacilli</taxon>
        <taxon>Lactobacillales</taxon>
        <taxon>Streptococcaceae</taxon>
        <taxon>Streptococcus</taxon>
    </lineage>
</organism>
<feature type="transmembrane region" description="Helical" evidence="1">
    <location>
        <begin position="65"/>
        <end position="83"/>
    </location>
</feature>
<protein>
    <submittedName>
        <fullName evidence="3">Membrane protein</fullName>
    </submittedName>
</protein>
<feature type="transmembrane region" description="Helical" evidence="1">
    <location>
        <begin position="144"/>
        <end position="165"/>
    </location>
</feature>
<keyword evidence="1" id="KW-1133">Transmembrane helix</keyword>
<evidence type="ECO:0000313" key="5">
    <source>
        <dbReference type="Proteomes" id="UP000254076"/>
    </source>
</evidence>
<keyword evidence="1" id="KW-0812">Transmembrane</keyword>
<evidence type="ECO:0000313" key="3">
    <source>
        <dbReference type="EMBL" id="SUN13926.1"/>
    </source>
</evidence>
<feature type="transmembrane region" description="Helical" evidence="1">
    <location>
        <begin position="35"/>
        <end position="53"/>
    </location>
</feature>
<dbReference type="Proteomes" id="UP000035346">
    <property type="component" value="Unassembled WGS sequence"/>
</dbReference>
<name>A0A076YXR6_STRAG</name>
<dbReference type="RefSeq" id="WP_001031087.1">
    <property type="nucleotide sequence ID" value="NZ_CGHZ01000002.1"/>
</dbReference>
<proteinExistence type="predicted"/>
<evidence type="ECO:0000313" key="4">
    <source>
        <dbReference type="Proteomes" id="UP000035346"/>
    </source>
</evidence>
<evidence type="ECO:0000256" key="1">
    <source>
        <dbReference type="SAM" id="Phobius"/>
    </source>
</evidence>